<dbReference type="InterPro" id="IPR004111">
    <property type="entry name" value="Repressor_TetR_C"/>
</dbReference>
<evidence type="ECO:0000313" key="7">
    <source>
        <dbReference type="EMBL" id="KRV47431.1"/>
    </source>
</evidence>
<dbReference type="GO" id="GO:0046677">
    <property type="term" value="P:response to antibiotic"/>
    <property type="evidence" value="ECO:0007669"/>
    <property type="project" value="InterPro"/>
</dbReference>
<dbReference type="InterPro" id="IPR001647">
    <property type="entry name" value="HTH_TetR"/>
</dbReference>
<dbReference type="InterPro" id="IPR050109">
    <property type="entry name" value="HTH-type_TetR-like_transc_reg"/>
</dbReference>
<feature type="DNA-binding region" description="H-T-H motif" evidence="5">
    <location>
        <begin position="55"/>
        <end position="74"/>
    </location>
</feature>
<organism evidence="7 8">
    <name type="scientific">Wenjunlia vitaminophila</name>
    <name type="common">Streptomyces vitaminophilus</name>
    <dbReference type="NCBI Taxonomy" id="76728"/>
    <lineage>
        <taxon>Bacteria</taxon>
        <taxon>Bacillati</taxon>
        <taxon>Actinomycetota</taxon>
        <taxon>Actinomycetes</taxon>
        <taxon>Kitasatosporales</taxon>
        <taxon>Streptomycetaceae</taxon>
        <taxon>Wenjunlia</taxon>
    </lineage>
</organism>
<evidence type="ECO:0000256" key="5">
    <source>
        <dbReference type="PROSITE-ProRule" id="PRU00335"/>
    </source>
</evidence>
<feature type="domain" description="HTH tetR-type" evidence="6">
    <location>
        <begin position="32"/>
        <end position="92"/>
    </location>
</feature>
<keyword evidence="1" id="KW-0678">Repressor</keyword>
<dbReference type="InterPro" id="IPR009057">
    <property type="entry name" value="Homeodomain-like_sf"/>
</dbReference>
<dbReference type="SUPFAM" id="SSF46689">
    <property type="entry name" value="Homeodomain-like"/>
    <property type="match status" value="1"/>
</dbReference>
<dbReference type="GO" id="GO:0003700">
    <property type="term" value="F:DNA-binding transcription factor activity"/>
    <property type="evidence" value="ECO:0007669"/>
    <property type="project" value="TreeGrafter"/>
</dbReference>
<evidence type="ECO:0000256" key="3">
    <source>
        <dbReference type="ARBA" id="ARBA00023125"/>
    </source>
</evidence>
<dbReference type="PANTHER" id="PTHR30055">
    <property type="entry name" value="HTH-TYPE TRANSCRIPTIONAL REGULATOR RUTR"/>
    <property type="match status" value="1"/>
</dbReference>
<accession>A0A0T6LMX9</accession>
<dbReference type="GO" id="GO:0000976">
    <property type="term" value="F:transcription cis-regulatory region binding"/>
    <property type="evidence" value="ECO:0007669"/>
    <property type="project" value="TreeGrafter"/>
</dbReference>
<evidence type="ECO:0000256" key="4">
    <source>
        <dbReference type="ARBA" id="ARBA00023163"/>
    </source>
</evidence>
<dbReference type="Gene3D" id="1.10.10.60">
    <property type="entry name" value="Homeodomain-like"/>
    <property type="match status" value="1"/>
</dbReference>
<dbReference type="PROSITE" id="PS50977">
    <property type="entry name" value="HTH_TETR_2"/>
    <property type="match status" value="1"/>
</dbReference>
<dbReference type="SUPFAM" id="SSF48498">
    <property type="entry name" value="Tetracyclin repressor-like, C-terminal domain"/>
    <property type="match status" value="1"/>
</dbReference>
<keyword evidence="2" id="KW-0805">Transcription regulation</keyword>
<evidence type="ECO:0000256" key="2">
    <source>
        <dbReference type="ARBA" id="ARBA00023015"/>
    </source>
</evidence>
<gene>
    <name evidence="7" type="ORF">AQ490_08250</name>
</gene>
<dbReference type="InterPro" id="IPR036271">
    <property type="entry name" value="Tet_transcr_reg_TetR-rel_C_sf"/>
</dbReference>
<proteinExistence type="predicted"/>
<dbReference type="GO" id="GO:0045892">
    <property type="term" value="P:negative regulation of DNA-templated transcription"/>
    <property type="evidence" value="ECO:0007669"/>
    <property type="project" value="InterPro"/>
</dbReference>
<keyword evidence="3 5" id="KW-0238">DNA-binding</keyword>
<evidence type="ECO:0000313" key="8">
    <source>
        <dbReference type="Proteomes" id="UP000050867"/>
    </source>
</evidence>
<comment type="caution">
    <text evidence="7">The sequence shown here is derived from an EMBL/GenBank/DDBJ whole genome shotgun (WGS) entry which is preliminary data.</text>
</comment>
<evidence type="ECO:0000259" key="6">
    <source>
        <dbReference type="PROSITE" id="PS50977"/>
    </source>
</evidence>
<dbReference type="PANTHER" id="PTHR30055:SF151">
    <property type="entry name" value="TRANSCRIPTIONAL REGULATORY PROTEIN"/>
    <property type="match status" value="1"/>
</dbReference>
<dbReference type="eggNOG" id="COG1309">
    <property type="taxonomic scope" value="Bacteria"/>
</dbReference>
<dbReference type="Proteomes" id="UP000050867">
    <property type="component" value="Unassembled WGS sequence"/>
</dbReference>
<dbReference type="Gene3D" id="1.10.357.10">
    <property type="entry name" value="Tetracycline Repressor, domain 2"/>
    <property type="match status" value="1"/>
</dbReference>
<dbReference type="STRING" id="76728.AQ490_08250"/>
<keyword evidence="4" id="KW-0804">Transcription</keyword>
<dbReference type="Pfam" id="PF02909">
    <property type="entry name" value="TetR_C_1"/>
    <property type="match status" value="1"/>
</dbReference>
<protein>
    <submittedName>
        <fullName evidence="7">TetR family transcriptional regulator</fullName>
    </submittedName>
</protein>
<dbReference type="InterPro" id="IPR003012">
    <property type="entry name" value="Tet_transcr_reg_TetR"/>
</dbReference>
<evidence type="ECO:0000256" key="1">
    <source>
        <dbReference type="ARBA" id="ARBA00022491"/>
    </source>
</evidence>
<keyword evidence="8" id="KW-1185">Reference proteome</keyword>
<dbReference type="AlphaFoldDB" id="A0A0T6LMX9"/>
<dbReference type="Pfam" id="PF00440">
    <property type="entry name" value="TetR_N"/>
    <property type="match status" value="1"/>
</dbReference>
<sequence length="253" mass="27734">MSDVARSRAGHPLASVWLAERAKPSRRAAPEGLDRERIVAAVTRLLDAEGLSGFSMRRLVAELGVSAMSVYWYVDTKDDLLEMALDAVSGEVRLPDPAAERPWQEDLRQLASELRSALVAHPWASRLIGEYLNVGPNSLAMTVTALRVLDKAGVHRSAAPGALSALYQFVYGYATVEGRWVERCQAAGVDQDAVLRDVFQALMAMPGLAEQVPILQERIEAPFEQTRERDFRIALDTVVAGLEVMAGRHRDGA</sequence>
<reference evidence="7 8" key="1">
    <citation type="submission" date="2015-10" db="EMBL/GenBank/DDBJ databases">
        <title>Draft genome sequence of pyrrolomycin-producing Streptomyces vitaminophilus.</title>
        <authorList>
            <person name="Graham D.E."/>
            <person name="Mahan K.M."/>
            <person name="Klingeman D.M."/>
            <person name="Hettich R.L."/>
            <person name="Parry R.J."/>
        </authorList>
    </citation>
    <scope>NUCLEOTIDE SEQUENCE [LARGE SCALE GENOMIC DNA]</scope>
    <source>
        <strain evidence="7 8">ATCC 31673</strain>
    </source>
</reference>
<name>A0A0T6LMX9_WENVI</name>
<dbReference type="PRINTS" id="PR00400">
    <property type="entry name" value="TETREPRESSOR"/>
</dbReference>
<dbReference type="EMBL" id="LLZU01000037">
    <property type="protein sequence ID" value="KRV47431.1"/>
    <property type="molecule type" value="Genomic_DNA"/>
</dbReference>